<reference evidence="1" key="1">
    <citation type="submission" date="2021-04" db="EMBL/GenBank/DDBJ databases">
        <title>Pseudonocardia sp. nov., isolated from sandy soil of mangrove forest.</title>
        <authorList>
            <person name="Zan Z."/>
            <person name="Huang R."/>
            <person name="Liu W."/>
        </authorList>
    </citation>
    <scope>NUCLEOTIDE SEQUENCE</scope>
    <source>
        <strain evidence="1">S2-4</strain>
    </source>
</reference>
<accession>A0ABT0ZTV9</accession>
<organism evidence="1 2">
    <name type="scientific">Pseudonocardia humida</name>
    <dbReference type="NCBI Taxonomy" id="2800819"/>
    <lineage>
        <taxon>Bacteria</taxon>
        <taxon>Bacillati</taxon>
        <taxon>Actinomycetota</taxon>
        <taxon>Actinomycetes</taxon>
        <taxon>Pseudonocardiales</taxon>
        <taxon>Pseudonocardiaceae</taxon>
        <taxon>Pseudonocardia</taxon>
    </lineage>
</organism>
<dbReference type="EMBL" id="JAGSOV010000009">
    <property type="protein sequence ID" value="MCO1654158.1"/>
    <property type="molecule type" value="Genomic_DNA"/>
</dbReference>
<name>A0ABT0ZTV9_9PSEU</name>
<protein>
    <submittedName>
        <fullName evidence="1">MerR family transcriptional regulator</fullName>
    </submittedName>
</protein>
<gene>
    <name evidence="1" type="ORF">KDL28_03725</name>
</gene>
<evidence type="ECO:0000313" key="2">
    <source>
        <dbReference type="Proteomes" id="UP001165283"/>
    </source>
</evidence>
<dbReference type="Gene3D" id="1.10.1660.10">
    <property type="match status" value="1"/>
</dbReference>
<dbReference type="InterPro" id="IPR009061">
    <property type="entry name" value="DNA-bd_dom_put_sf"/>
</dbReference>
<sequence>MPDQPLVSTPDAARALGMSARTLRRYVVAGWITPDLTLASGQYRWDVEKLREQINNMRKPDA</sequence>
<evidence type="ECO:0000313" key="1">
    <source>
        <dbReference type="EMBL" id="MCO1654158.1"/>
    </source>
</evidence>
<dbReference type="RefSeq" id="WP_252435764.1">
    <property type="nucleotide sequence ID" value="NZ_JAGSOV010000009.1"/>
</dbReference>
<comment type="caution">
    <text evidence="1">The sequence shown here is derived from an EMBL/GenBank/DDBJ whole genome shotgun (WGS) entry which is preliminary data.</text>
</comment>
<dbReference type="Proteomes" id="UP001165283">
    <property type="component" value="Unassembled WGS sequence"/>
</dbReference>
<keyword evidence="2" id="KW-1185">Reference proteome</keyword>
<dbReference type="SUPFAM" id="SSF46955">
    <property type="entry name" value="Putative DNA-binding domain"/>
    <property type="match status" value="1"/>
</dbReference>
<proteinExistence type="predicted"/>